<name>A0AAN7Y7X0_9EURO</name>
<accession>A0AAN7Y7X0</accession>
<feature type="region of interest" description="Disordered" evidence="1">
    <location>
        <begin position="158"/>
        <end position="252"/>
    </location>
</feature>
<feature type="compositionally biased region" description="Basic and acidic residues" evidence="1">
    <location>
        <begin position="85"/>
        <end position="94"/>
    </location>
</feature>
<reference evidence="2 3" key="1">
    <citation type="submission" date="2023-08" db="EMBL/GenBank/DDBJ databases">
        <title>Black Yeasts Isolated from many extreme environments.</title>
        <authorList>
            <person name="Coleine C."/>
            <person name="Stajich J.E."/>
            <person name="Selbmann L."/>
        </authorList>
    </citation>
    <scope>NUCLEOTIDE SEQUENCE [LARGE SCALE GENOMIC DNA]</scope>
    <source>
        <strain evidence="2 3">CCFEE 5910</strain>
    </source>
</reference>
<proteinExistence type="predicted"/>
<evidence type="ECO:0000313" key="2">
    <source>
        <dbReference type="EMBL" id="KAK5088468.1"/>
    </source>
</evidence>
<keyword evidence="3" id="KW-1185">Reference proteome</keyword>
<feature type="compositionally biased region" description="Polar residues" evidence="1">
    <location>
        <begin position="206"/>
        <end position="222"/>
    </location>
</feature>
<feature type="compositionally biased region" description="Polar residues" evidence="1">
    <location>
        <begin position="183"/>
        <end position="195"/>
    </location>
</feature>
<feature type="compositionally biased region" description="Low complexity" evidence="1">
    <location>
        <begin position="473"/>
        <end position="488"/>
    </location>
</feature>
<evidence type="ECO:0000313" key="3">
    <source>
        <dbReference type="Proteomes" id="UP001309876"/>
    </source>
</evidence>
<feature type="compositionally biased region" description="Basic and acidic residues" evidence="1">
    <location>
        <begin position="24"/>
        <end position="37"/>
    </location>
</feature>
<protein>
    <submittedName>
        <fullName evidence="2">Uncharacterized protein</fullName>
    </submittedName>
</protein>
<sequence>MERPPRTWNIPPGRVSQRIQAFQDDSKSSPARAKDSPKPSTTFHPSPPVPQSPMIQPKIEELPEIVELATQPPDEEQEIEPATNLEHELRDRGRPAQRSSPIPEPENLEEVDEVLEDVRARLFSVQKIVRREQSSSSQVRDELMDELGTMLDNAIATTMSPLQIPHPLTRSSSSRRPPPMQPESDSAQPVRSQSVKVAGLARSQDRTTVPSSAKSSSNSHTESPVKLRGLTPAKPLPPPSRDERPKSATPPIALALPRLIEAERRQEQAKLLNPEVEASTIDNDRVDLPLESARSFSTAIEWPGRLPMTDVGPSNPTVRQSVSYAEAAKHDEHHVKPRSSVVKTTIRDLLSATKRRVSGKSASTTKEDKVAQPIIWESEIVQSAGDLQDMTLRDVNVHLPHLQATPDEVKELQSLDGTDSNKAVEPFAHKFDVPSKTSSLSPIKPTPFTPVRGRPREAHSPGGRPYAIDHRFNLSPSRSNSRGSRGSLTFNIKARVSPGRGLGKDDTELFVTANIESDHSDEGN</sequence>
<feature type="region of interest" description="Disordered" evidence="1">
    <location>
        <begin position="1"/>
        <end position="110"/>
    </location>
</feature>
<evidence type="ECO:0000256" key="1">
    <source>
        <dbReference type="SAM" id="MobiDB-lite"/>
    </source>
</evidence>
<feature type="region of interest" description="Disordered" evidence="1">
    <location>
        <begin position="428"/>
        <end position="489"/>
    </location>
</feature>
<gene>
    <name evidence="2" type="ORF">LTR05_002686</name>
</gene>
<dbReference type="Proteomes" id="UP001309876">
    <property type="component" value="Unassembled WGS sequence"/>
</dbReference>
<dbReference type="AlphaFoldDB" id="A0AAN7Y7X0"/>
<comment type="caution">
    <text evidence="2">The sequence shown here is derived from an EMBL/GenBank/DDBJ whole genome shotgun (WGS) entry which is preliminary data.</text>
</comment>
<dbReference type="EMBL" id="JAVRRJ010000002">
    <property type="protein sequence ID" value="KAK5088468.1"/>
    <property type="molecule type" value="Genomic_DNA"/>
</dbReference>
<organism evidence="2 3">
    <name type="scientific">Lithohypha guttulata</name>
    <dbReference type="NCBI Taxonomy" id="1690604"/>
    <lineage>
        <taxon>Eukaryota</taxon>
        <taxon>Fungi</taxon>
        <taxon>Dikarya</taxon>
        <taxon>Ascomycota</taxon>
        <taxon>Pezizomycotina</taxon>
        <taxon>Eurotiomycetes</taxon>
        <taxon>Chaetothyriomycetidae</taxon>
        <taxon>Chaetothyriales</taxon>
        <taxon>Trichomeriaceae</taxon>
        <taxon>Lithohypha</taxon>
    </lineage>
</organism>